<protein>
    <submittedName>
        <fullName evidence="2">Uncharacterized protein</fullName>
    </submittedName>
</protein>
<comment type="caution">
    <text evidence="2">The sequence shown here is derived from an EMBL/GenBank/DDBJ whole genome shotgun (WGS) entry which is preliminary data.</text>
</comment>
<dbReference type="EMBL" id="JAALLS010000038">
    <property type="protein sequence ID" value="NGP90185.1"/>
    <property type="molecule type" value="Genomic_DNA"/>
</dbReference>
<keyword evidence="1" id="KW-0812">Transmembrane</keyword>
<keyword evidence="3" id="KW-1185">Reference proteome</keyword>
<feature type="transmembrane region" description="Helical" evidence="1">
    <location>
        <begin position="6"/>
        <end position="26"/>
    </location>
</feature>
<sequence>MNFGLVTSFIIAGILLLSILSLNMNLSYNSAELTMNQIVQQRINGIKEIIEHDIPKIAYNDTATVEDPITKATTDEIEFKSNIDNKDGDLETVRWKFDTNTPVDSPNPNDYVLRRSVDGTQTEIKLGVTDFELTYKDKNMNVIPLTNVQVLRNKIRHIELSVTVECPGKIGGADNISSKYVSTTWTHTFSPINLKF</sequence>
<proteinExistence type="predicted"/>
<organism evidence="2 3">
    <name type="scientific">Fodinibius halophilus</name>
    <dbReference type="NCBI Taxonomy" id="1736908"/>
    <lineage>
        <taxon>Bacteria</taxon>
        <taxon>Pseudomonadati</taxon>
        <taxon>Balneolota</taxon>
        <taxon>Balneolia</taxon>
        <taxon>Balneolales</taxon>
        <taxon>Balneolaceae</taxon>
        <taxon>Fodinibius</taxon>
    </lineage>
</organism>
<gene>
    <name evidence="2" type="ORF">G3569_17635</name>
</gene>
<evidence type="ECO:0000313" key="2">
    <source>
        <dbReference type="EMBL" id="NGP90185.1"/>
    </source>
</evidence>
<evidence type="ECO:0000313" key="3">
    <source>
        <dbReference type="Proteomes" id="UP000479132"/>
    </source>
</evidence>
<reference evidence="2 3" key="1">
    <citation type="submission" date="2020-02" db="EMBL/GenBank/DDBJ databases">
        <title>Aliifodinibius halophilus 2W32, complete genome.</title>
        <authorList>
            <person name="Li Y."/>
            <person name="Wu S."/>
        </authorList>
    </citation>
    <scope>NUCLEOTIDE SEQUENCE [LARGE SCALE GENOMIC DNA]</scope>
    <source>
        <strain evidence="2 3">2W32</strain>
    </source>
</reference>
<keyword evidence="1" id="KW-1133">Transmembrane helix</keyword>
<dbReference type="AlphaFoldDB" id="A0A6M1T9M8"/>
<accession>A0A6M1T9M8</accession>
<dbReference type="RefSeq" id="WP_165271409.1">
    <property type="nucleotide sequence ID" value="NZ_JAALLS010000038.1"/>
</dbReference>
<keyword evidence="1" id="KW-0472">Membrane</keyword>
<name>A0A6M1T9M8_9BACT</name>
<evidence type="ECO:0000256" key="1">
    <source>
        <dbReference type="SAM" id="Phobius"/>
    </source>
</evidence>
<dbReference type="Proteomes" id="UP000479132">
    <property type="component" value="Unassembled WGS sequence"/>
</dbReference>